<dbReference type="PANTHER" id="PTHR20961:SF150">
    <property type="entry name" value="GLYCOSYLTRANSFERASE FAMILY 61 PROTEIN"/>
    <property type="match status" value="1"/>
</dbReference>
<evidence type="ECO:0000256" key="3">
    <source>
        <dbReference type="ARBA" id="ARBA00023180"/>
    </source>
</evidence>
<dbReference type="STRING" id="909663.GCA_000512235_02184"/>
<dbReference type="GO" id="GO:0016757">
    <property type="term" value="F:glycosyltransferase activity"/>
    <property type="evidence" value="ECO:0007669"/>
    <property type="project" value="UniProtKB-KW"/>
</dbReference>
<dbReference type="Pfam" id="PF04577">
    <property type="entry name" value="Glyco_transf_61"/>
    <property type="match status" value="1"/>
</dbReference>
<gene>
    <name evidence="5" type="ORF">GXY80_06330</name>
</gene>
<evidence type="ECO:0000256" key="2">
    <source>
        <dbReference type="ARBA" id="ARBA00022679"/>
    </source>
</evidence>
<proteinExistence type="predicted"/>
<comment type="caution">
    <text evidence="5">The sequence shown here is derived from an EMBL/GenBank/DDBJ whole genome shotgun (WGS) entry which is preliminary data.</text>
</comment>
<protein>
    <submittedName>
        <fullName evidence="5">Glycosyltransferase family 61 protein</fullName>
    </submittedName>
</protein>
<reference evidence="5" key="2">
    <citation type="submission" date="2020-01" db="EMBL/GenBank/DDBJ databases">
        <authorList>
            <person name="Campanaro S."/>
        </authorList>
    </citation>
    <scope>NUCLEOTIDE SEQUENCE</scope>
    <source>
        <strain evidence="5">AS06rmzACSIP_7</strain>
    </source>
</reference>
<evidence type="ECO:0000313" key="6">
    <source>
        <dbReference type="Proteomes" id="UP000777265"/>
    </source>
</evidence>
<reference evidence="5" key="1">
    <citation type="journal article" date="2020" name="Biotechnol. Biofuels">
        <title>New insights from the biogas microbiome by comprehensive genome-resolved metagenomics of nearly 1600 species originating from multiple anaerobic digesters.</title>
        <authorList>
            <person name="Campanaro S."/>
            <person name="Treu L."/>
            <person name="Rodriguez-R L.M."/>
            <person name="Kovalovszki A."/>
            <person name="Ziels R.M."/>
            <person name="Maus I."/>
            <person name="Zhu X."/>
            <person name="Kougias P.G."/>
            <person name="Basile A."/>
            <person name="Luo G."/>
            <person name="Schluter A."/>
            <person name="Konstantinidis K.T."/>
            <person name="Angelidaki I."/>
        </authorList>
    </citation>
    <scope>NUCLEOTIDE SEQUENCE</scope>
    <source>
        <strain evidence="5">AS06rmzACSIP_7</strain>
    </source>
</reference>
<dbReference type="InterPro" id="IPR007657">
    <property type="entry name" value="Glycosyltransferase_61"/>
</dbReference>
<evidence type="ECO:0000256" key="1">
    <source>
        <dbReference type="ARBA" id="ARBA00022676"/>
    </source>
</evidence>
<dbReference type="EMBL" id="JAAYEE010000103">
    <property type="protein sequence ID" value="NLW35086.1"/>
    <property type="molecule type" value="Genomic_DNA"/>
</dbReference>
<sequence>MIVPIESPLNIRKIDDPSINRDISAKLLNTWLGRFYTSNLKQHAGARLIIAWIWRNGYPMRANCLATHLFKDKENRWRPLVKLSESVKKRDLPIYKLADKTSVETPWPKVFPASEQNYLVSPHNRYEFPEIFVATIKNATIYGGTNLILTDDEVVCHDLYDFPRDYTSEELHGRALINPKSARIRWFLHDKQSEQISAAAVFVDACAPNYAHWLTEVLPRIVFFCAEERFKNVPIVVNAGLHKNIMESLLLVAGPEREIILLPIGRALHCSELYITSVTGYVPFERRNSKLSNHSHGVFSPLALEMLRNHLIGQGQNVEDSTWPKKIFLRRNSEIRNVVNATELERMFFSHGYSVVEPERMTFSQQVKLFSNAKIIAGSSGAALANIIFCPPTTKICIFISKDRETSYWYWQNIACATGKTVTYVLGEKNKNKMDGIHASFVIDLNTLPSSILGGG</sequence>
<dbReference type="InterPro" id="IPR049625">
    <property type="entry name" value="Glyco_transf_61_cat"/>
</dbReference>
<keyword evidence="3" id="KW-0325">Glycoprotein</keyword>
<feature type="domain" description="Glycosyltransferase 61 catalytic" evidence="4">
    <location>
        <begin position="210"/>
        <end position="397"/>
    </location>
</feature>
<keyword evidence="1" id="KW-0328">Glycosyltransferase</keyword>
<dbReference type="PANTHER" id="PTHR20961">
    <property type="entry name" value="GLYCOSYLTRANSFERASE"/>
    <property type="match status" value="1"/>
</dbReference>
<name>A0A351U2I8_9BACT</name>
<dbReference type="AlphaFoldDB" id="A0A351U2I8"/>
<keyword evidence="2" id="KW-0808">Transferase</keyword>
<evidence type="ECO:0000259" key="4">
    <source>
        <dbReference type="Pfam" id="PF04577"/>
    </source>
</evidence>
<dbReference type="Proteomes" id="UP000777265">
    <property type="component" value="Unassembled WGS sequence"/>
</dbReference>
<evidence type="ECO:0000313" key="5">
    <source>
        <dbReference type="EMBL" id="NLW35086.1"/>
    </source>
</evidence>
<organism evidence="5 6">
    <name type="scientific">Syntrophorhabdus aromaticivorans</name>
    <dbReference type="NCBI Taxonomy" id="328301"/>
    <lineage>
        <taxon>Bacteria</taxon>
        <taxon>Pseudomonadati</taxon>
        <taxon>Thermodesulfobacteriota</taxon>
        <taxon>Syntrophorhabdia</taxon>
        <taxon>Syntrophorhabdales</taxon>
        <taxon>Syntrophorhabdaceae</taxon>
        <taxon>Syntrophorhabdus</taxon>
    </lineage>
</organism>
<accession>A0A351U2I8</accession>